<accession>A0A1W0E505</accession>
<sequence length="154" mass="18056">MKLEIKKVDFENLFEILRIEQKYFNDCGIIGSEIHDRIFENENYFFQCIEKGSNTCIGYVKAELLETDCVQIISIAVEREYRKCGIGNMLLQKILLQNVKSKGCFLYVDVSNKNAINFYIKNGFKIKGVKRNYFKNKSSAFYLTKFKHTEEKGE</sequence>
<dbReference type="PANTHER" id="PTHR42919">
    <property type="entry name" value="N-ALPHA-ACETYLTRANSFERASE"/>
    <property type="match status" value="1"/>
</dbReference>
<protein>
    <recommendedName>
        <fullName evidence="3">N-acetyltransferase domain-containing protein</fullName>
    </recommendedName>
</protein>
<dbReference type="SUPFAM" id="SSF55729">
    <property type="entry name" value="Acyl-CoA N-acyltransferases (Nat)"/>
    <property type="match status" value="1"/>
</dbReference>
<reference evidence="4 5" key="1">
    <citation type="journal article" date="2017" name="Environ. Microbiol.">
        <title>Decay of the glycolytic pathway and adaptation to intranuclear parasitism within Enterocytozoonidae microsporidia.</title>
        <authorList>
            <person name="Wiredu Boakye D."/>
            <person name="Jaroenlak P."/>
            <person name="Prachumwat A."/>
            <person name="Williams T.A."/>
            <person name="Bateman K.S."/>
            <person name="Itsathitphaisarn O."/>
            <person name="Sritunyalucksana K."/>
            <person name="Paszkiewicz K.H."/>
            <person name="Moore K.A."/>
            <person name="Stentiford G.D."/>
            <person name="Williams B.A."/>
        </authorList>
    </citation>
    <scope>NUCLEOTIDE SEQUENCE [LARGE SCALE GENOMIC DNA]</scope>
    <source>
        <strain evidence="4 5">TH1</strain>
    </source>
</reference>
<dbReference type="InterPro" id="IPR000182">
    <property type="entry name" value="GNAT_dom"/>
</dbReference>
<dbReference type="EMBL" id="MNPJ01000020">
    <property type="protein sequence ID" value="OQS54320.1"/>
    <property type="molecule type" value="Genomic_DNA"/>
</dbReference>
<dbReference type="OrthoDB" id="25586at2759"/>
<keyword evidence="1" id="KW-0808">Transferase</keyword>
<feature type="domain" description="N-acetyltransferase" evidence="3">
    <location>
        <begin position="3"/>
        <end position="148"/>
    </location>
</feature>
<dbReference type="InterPro" id="IPR051556">
    <property type="entry name" value="N-term/lysine_N-AcTrnsfr"/>
</dbReference>
<dbReference type="Gene3D" id="3.40.630.30">
    <property type="match status" value="1"/>
</dbReference>
<evidence type="ECO:0000313" key="5">
    <source>
        <dbReference type="Proteomes" id="UP000192758"/>
    </source>
</evidence>
<dbReference type="InterPro" id="IPR016181">
    <property type="entry name" value="Acyl_CoA_acyltransferase"/>
</dbReference>
<dbReference type="PROSITE" id="PS51186">
    <property type="entry name" value="GNAT"/>
    <property type="match status" value="1"/>
</dbReference>
<evidence type="ECO:0000259" key="3">
    <source>
        <dbReference type="PROSITE" id="PS51186"/>
    </source>
</evidence>
<comment type="caution">
    <text evidence="4">The sequence shown here is derived from an EMBL/GenBank/DDBJ whole genome shotgun (WGS) entry which is preliminary data.</text>
</comment>
<dbReference type="Pfam" id="PF00583">
    <property type="entry name" value="Acetyltransf_1"/>
    <property type="match status" value="1"/>
</dbReference>
<dbReference type="GO" id="GO:0016747">
    <property type="term" value="F:acyltransferase activity, transferring groups other than amino-acyl groups"/>
    <property type="evidence" value="ECO:0007669"/>
    <property type="project" value="InterPro"/>
</dbReference>
<organism evidence="4 5">
    <name type="scientific">Ecytonucleospora hepatopenaei</name>
    <dbReference type="NCBI Taxonomy" id="646526"/>
    <lineage>
        <taxon>Eukaryota</taxon>
        <taxon>Fungi</taxon>
        <taxon>Fungi incertae sedis</taxon>
        <taxon>Microsporidia</taxon>
        <taxon>Enterocytozoonidae</taxon>
        <taxon>Ecytonucleospora</taxon>
    </lineage>
</organism>
<dbReference type="Proteomes" id="UP000192758">
    <property type="component" value="Unassembled WGS sequence"/>
</dbReference>
<dbReference type="AlphaFoldDB" id="A0A1W0E505"/>
<evidence type="ECO:0000256" key="2">
    <source>
        <dbReference type="ARBA" id="ARBA00023315"/>
    </source>
</evidence>
<evidence type="ECO:0000313" key="4">
    <source>
        <dbReference type="EMBL" id="OQS54320.1"/>
    </source>
</evidence>
<dbReference type="PANTHER" id="PTHR42919:SF8">
    <property type="entry name" value="N-ALPHA-ACETYLTRANSFERASE 50"/>
    <property type="match status" value="1"/>
</dbReference>
<dbReference type="VEuPathDB" id="MicrosporidiaDB:EHP00_1025"/>
<gene>
    <name evidence="4" type="ORF">EHP00_1025</name>
</gene>
<name>A0A1W0E505_9MICR</name>
<evidence type="ECO:0000256" key="1">
    <source>
        <dbReference type="ARBA" id="ARBA00022679"/>
    </source>
</evidence>
<keyword evidence="2" id="KW-0012">Acyltransferase</keyword>
<dbReference type="CDD" id="cd04301">
    <property type="entry name" value="NAT_SF"/>
    <property type="match status" value="1"/>
</dbReference>
<proteinExistence type="predicted"/>
<keyword evidence="5" id="KW-1185">Reference proteome</keyword>